<evidence type="ECO:0000256" key="6">
    <source>
        <dbReference type="ARBA" id="ARBA00023326"/>
    </source>
</evidence>
<evidence type="ECO:0000256" key="3">
    <source>
        <dbReference type="ARBA" id="ARBA00023001"/>
    </source>
</evidence>
<evidence type="ECO:0000256" key="5">
    <source>
        <dbReference type="ARBA" id="ARBA00023295"/>
    </source>
</evidence>
<feature type="transmembrane region" description="Helical" evidence="8">
    <location>
        <begin position="246"/>
        <end position="264"/>
    </location>
</feature>
<feature type="non-terminal residue" evidence="10">
    <location>
        <position position="266"/>
    </location>
</feature>
<proteinExistence type="inferred from homology"/>
<keyword evidence="5 7" id="KW-0326">Glycosidase</keyword>
<evidence type="ECO:0000313" key="11">
    <source>
        <dbReference type="Proteomes" id="UP001189429"/>
    </source>
</evidence>
<feature type="domain" description="Glycoside hydrolase family 5" evidence="9">
    <location>
        <begin position="37"/>
        <end position="210"/>
    </location>
</feature>
<evidence type="ECO:0000259" key="9">
    <source>
        <dbReference type="Pfam" id="PF00150"/>
    </source>
</evidence>
<keyword evidence="11" id="KW-1185">Reference proteome</keyword>
<dbReference type="Pfam" id="PF00150">
    <property type="entry name" value="Cellulase"/>
    <property type="match status" value="1"/>
</dbReference>
<keyword evidence="8" id="KW-0472">Membrane</keyword>
<keyword evidence="8" id="KW-0812">Transmembrane</keyword>
<keyword evidence="3" id="KW-0136">Cellulose degradation</keyword>
<evidence type="ECO:0000256" key="2">
    <source>
        <dbReference type="ARBA" id="ARBA00022801"/>
    </source>
</evidence>
<dbReference type="InterPro" id="IPR017853">
    <property type="entry name" value="GH"/>
</dbReference>
<keyword evidence="6" id="KW-0624">Polysaccharide degradation</keyword>
<name>A0ABN9R2C2_9DINO</name>
<protein>
    <recommendedName>
        <fullName evidence="9">Glycoside hydrolase family 5 domain-containing protein</fullName>
    </recommendedName>
</protein>
<accession>A0ABN9R2C2</accession>
<dbReference type="Proteomes" id="UP001189429">
    <property type="component" value="Unassembled WGS sequence"/>
</dbReference>
<dbReference type="PANTHER" id="PTHR35923">
    <property type="entry name" value="MAJOR EXTRACELLULAR ENDOGLUCANASE"/>
    <property type="match status" value="1"/>
</dbReference>
<keyword evidence="8" id="KW-1133">Transmembrane helix</keyword>
<evidence type="ECO:0000256" key="1">
    <source>
        <dbReference type="ARBA" id="ARBA00005641"/>
    </source>
</evidence>
<dbReference type="PANTHER" id="PTHR35923:SF2">
    <property type="entry name" value="ENDOGLUCANASE"/>
    <property type="match status" value="1"/>
</dbReference>
<gene>
    <name evidence="10" type="ORF">PCOR1329_LOCUS17032</name>
</gene>
<dbReference type="SUPFAM" id="SSF51445">
    <property type="entry name" value="(Trans)glycosidases"/>
    <property type="match status" value="1"/>
</dbReference>
<dbReference type="Gene3D" id="3.20.20.80">
    <property type="entry name" value="Glycosidases"/>
    <property type="match status" value="1"/>
</dbReference>
<comment type="similarity">
    <text evidence="1 7">Belongs to the glycosyl hydrolase 5 (cellulase A) family.</text>
</comment>
<organism evidence="10 11">
    <name type="scientific">Prorocentrum cordatum</name>
    <dbReference type="NCBI Taxonomy" id="2364126"/>
    <lineage>
        <taxon>Eukaryota</taxon>
        <taxon>Sar</taxon>
        <taxon>Alveolata</taxon>
        <taxon>Dinophyceae</taxon>
        <taxon>Prorocentrales</taxon>
        <taxon>Prorocentraceae</taxon>
        <taxon>Prorocentrum</taxon>
    </lineage>
</organism>
<keyword evidence="2 7" id="KW-0378">Hydrolase</keyword>
<evidence type="ECO:0000313" key="10">
    <source>
        <dbReference type="EMBL" id="CAK0812893.1"/>
    </source>
</evidence>
<evidence type="ECO:0000256" key="7">
    <source>
        <dbReference type="RuleBase" id="RU361153"/>
    </source>
</evidence>
<evidence type="ECO:0000256" key="4">
    <source>
        <dbReference type="ARBA" id="ARBA00023277"/>
    </source>
</evidence>
<evidence type="ECO:0000256" key="8">
    <source>
        <dbReference type="SAM" id="Phobius"/>
    </source>
</evidence>
<reference evidence="10" key="1">
    <citation type="submission" date="2023-10" db="EMBL/GenBank/DDBJ databases">
        <authorList>
            <person name="Chen Y."/>
            <person name="Shah S."/>
            <person name="Dougan E. K."/>
            <person name="Thang M."/>
            <person name="Chan C."/>
        </authorList>
    </citation>
    <scope>NUCLEOTIDE SEQUENCE [LARGE SCALE GENOMIC DNA]</scope>
</reference>
<sequence>MAAAGTAPAAAAAAPAEPSREEWLARFPLRVEGGKVVDAHGQRFRLKGVNWYGGSDVQHVVGGLHCRRLADLAQGVRDMGFTVVRLPFSNQMMRPGVEPGEGSIDFALNPELRGLGPLEVFDAVVHALGACQVAVVPNNHCSFSAWGGEPDANGLWFCDKPCGDPPVTYSEGQFFEDWRAMARRYRGVPWVIGYDLRNEVRPVPGMPTRWPLWREDRAAPAGLPACAGALLACAGGLLAFQGACAAGLLGGGALAACGCGLLLCKA</sequence>
<keyword evidence="4" id="KW-0119">Carbohydrate metabolism</keyword>
<feature type="transmembrane region" description="Helical" evidence="8">
    <location>
        <begin position="218"/>
        <end position="240"/>
    </location>
</feature>
<dbReference type="EMBL" id="CAUYUJ010005248">
    <property type="protein sequence ID" value="CAK0812893.1"/>
    <property type="molecule type" value="Genomic_DNA"/>
</dbReference>
<dbReference type="InterPro" id="IPR001547">
    <property type="entry name" value="Glyco_hydro_5"/>
</dbReference>
<comment type="caution">
    <text evidence="10">The sequence shown here is derived from an EMBL/GenBank/DDBJ whole genome shotgun (WGS) entry which is preliminary data.</text>
</comment>